<dbReference type="Proteomes" id="UP000094336">
    <property type="component" value="Unassembled WGS sequence"/>
</dbReference>
<evidence type="ECO:0000313" key="6">
    <source>
        <dbReference type="EMBL" id="ODQ81749.1"/>
    </source>
</evidence>
<dbReference type="OrthoDB" id="277398at2759"/>
<dbReference type="Pfam" id="PF01329">
    <property type="entry name" value="Pterin_4a"/>
    <property type="match status" value="1"/>
</dbReference>
<dbReference type="GO" id="GO:0008124">
    <property type="term" value="F:4-alpha-hydroxytetrahydrobiopterin dehydratase activity"/>
    <property type="evidence" value="ECO:0007669"/>
    <property type="project" value="UniProtKB-EC"/>
</dbReference>
<evidence type="ECO:0000313" key="7">
    <source>
        <dbReference type="Proteomes" id="UP000094336"/>
    </source>
</evidence>
<evidence type="ECO:0000256" key="4">
    <source>
        <dbReference type="ARBA" id="ARBA00023239"/>
    </source>
</evidence>
<evidence type="ECO:0000256" key="5">
    <source>
        <dbReference type="ARBA" id="ARBA00030497"/>
    </source>
</evidence>
<gene>
    <name evidence="6" type="ORF">BABINDRAFT_11843</name>
</gene>
<accession>A0A1E3QVR1</accession>
<dbReference type="GO" id="GO:0006729">
    <property type="term" value="P:tetrahydrobiopterin biosynthetic process"/>
    <property type="evidence" value="ECO:0007669"/>
    <property type="project" value="InterPro"/>
</dbReference>
<dbReference type="PANTHER" id="PTHR12599">
    <property type="entry name" value="PTERIN-4-ALPHA-CARBINOLAMINE DEHYDRATASE"/>
    <property type="match status" value="1"/>
</dbReference>
<dbReference type="RefSeq" id="XP_018987077.1">
    <property type="nucleotide sequence ID" value="XM_019126912.1"/>
</dbReference>
<keyword evidence="4" id="KW-0456">Lyase</keyword>
<dbReference type="GeneID" id="30144766"/>
<dbReference type="EC" id="4.2.1.96" evidence="3"/>
<dbReference type="AlphaFoldDB" id="A0A1E3QVR1"/>
<evidence type="ECO:0000256" key="1">
    <source>
        <dbReference type="ARBA" id="ARBA00001554"/>
    </source>
</evidence>
<comment type="catalytic activity">
    <reaction evidence="1">
        <text>(4aS,6R)-4a-hydroxy-L-erythro-5,6,7,8-tetrahydrobiopterin = (6R)-L-erythro-6,7-dihydrobiopterin + H2O</text>
        <dbReference type="Rhea" id="RHEA:11920"/>
        <dbReference type="ChEBI" id="CHEBI:15377"/>
        <dbReference type="ChEBI" id="CHEBI:15642"/>
        <dbReference type="ChEBI" id="CHEBI:43120"/>
        <dbReference type="EC" id="4.2.1.96"/>
    </reaction>
</comment>
<sequence>MYNKIAKISPVKTVLKLNAVLPNWKVAENGASSSLSRSIVCKNFEDTWALLTKVSMRAHLLGHHPTITTTYNKISFRLTTHDLAEAGGEGVISDVDVKLAKKIDEYAGLFLREDRA</sequence>
<name>A0A1E3QVR1_9ASCO</name>
<evidence type="ECO:0000256" key="2">
    <source>
        <dbReference type="ARBA" id="ARBA00006472"/>
    </source>
</evidence>
<protein>
    <recommendedName>
        <fullName evidence="3">4a-hydroxytetrahydrobiopterin dehydratase</fullName>
        <ecNumber evidence="3">4.2.1.96</ecNumber>
    </recommendedName>
    <alternativeName>
        <fullName evidence="5">4-alpha-hydroxy-tetrahydropterin dehydratase</fullName>
    </alternativeName>
</protein>
<dbReference type="InterPro" id="IPR036428">
    <property type="entry name" value="PCD_sf"/>
</dbReference>
<dbReference type="InterPro" id="IPR001533">
    <property type="entry name" value="Pterin_deHydtase"/>
</dbReference>
<proteinExistence type="inferred from homology"/>
<evidence type="ECO:0000256" key="3">
    <source>
        <dbReference type="ARBA" id="ARBA00013252"/>
    </source>
</evidence>
<reference evidence="7" key="1">
    <citation type="submission" date="2016-05" db="EMBL/GenBank/DDBJ databases">
        <title>Comparative genomics of biotechnologically important yeasts.</title>
        <authorList>
            <consortium name="DOE Joint Genome Institute"/>
            <person name="Riley R."/>
            <person name="Haridas S."/>
            <person name="Wolfe K.H."/>
            <person name="Lopes M.R."/>
            <person name="Hittinger C.T."/>
            <person name="Goker M."/>
            <person name="Salamov A."/>
            <person name="Wisecaver J."/>
            <person name="Long T.M."/>
            <person name="Aerts A.L."/>
            <person name="Barry K."/>
            <person name="Choi C."/>
            <person name="Clum A."/>
            <person name="Coughlan A.Y."/>
            <person name="Deshpande S."/>
            <person name="Douglass A.P."/>
            <person name="Hanson S.J."/>
            <person name="Klenk H.-P."/>
            <person name="Labutti K."/>
            <person name="Lapidus A."/>
            <person name="Lindquist E."/>
            <person name="Lipzen A."/>
            <person name="Meier-Kolthoff J.P."/>
            <person name="Ohm R.A."/>
            <person name="Otillar R.P."/>
            <person name="Pangilinan J."/>
            <person name="Peng Y."/>
            <person name="Rokas A."/>
            <person name="Rosa C.A."/>
            <person name="Scheuner C."/>
            <person name="Sibirny A.A."/>
            <person name="Slot J.C."/>
            <person name="Stielow J.B."/>
            <person name="Sun H."/>
            <person name="Kurtzman C.P."/>
            <person name="Blackwell M."/>
            <person name="Grigoriev I.V."/>
            <person name="Jeffries T.W."/>
        </authorList>
    </citation>
    <scope>NUCLEOTIDE SEQUENCE [LARGE SCALE GENOMIC DNA]</scope>
    <source>
        <strain evidence="7">NRRL Y-12698</strain>
    </source>
</reference>
<dbReference type="SUPFAM" id="SSF55248">
    <property type="entry name" value="PCD-like"/>
    <property type="match status" value="1"/>
</dbReference>
<dbReference type="Gene3D" id="3.30.1360.20">
    <property type="entry name" value="Transcriptional coactivator/pterin dehydratase"/>
    <property type="match status" value="1"/>
</dbReference>
<keyword evidence="7" id="KW-1185">Reference proteome</keyword>
<dbReference type="CDD" id="cd00488">
    <property type="entry name" value="PCD_DCoH"/>
    <property type="match status" value="1"/>
</dbReference>
<dbReference type="STRING" id="984486.A0A1E3QVR1"/>
<comment type="similarity">
    <text evidence="2">Belongs to the pterin-4-alpha-carbinolamine dehydratase family.</text>
</comment>
<dbReference type="EMBL" id="KV454427">
    <property type="protein sequence ID" value="ODQ81749.1"/>
    <property type="molecule type" value="Genomic_DNA"/>
</dbReference>
<dbReference type="PANTHER" id="PTHR12599:SF0">
    <property type="entry name" value="PTERIN-4-ALPHA-CARBINOLAMINE DEHYDRATASE"/>
    <property type="match status" value="1"/>
</dbReference>
<organism evidence="6 7">
    <name type="scientific">Babjeviella inositovora NRRL Y-12698</name>
    <dbReference type="NCBI Taxonomy" id="984486"/>
    <lineage>
        <taxon>Eukaryota</taxon>
        <taxon>Fungi</taxon>
        <taxon>Dikarya</taxon>
        <taxon>Ascomycota</taxon>
        <taxon>Saccharomycotina</taxon>
        <taxon>Pichiomycetes</taxon>
        <taxon>Serinales incertae sedis</taxon>
        <taxon>Babjeviella</taxon>
    </lineage>
</organism>